<dbReference type="SUPFAM" id="SSF109604">
    <property type="entry name" value="HD-domain/PDEase-like"/>
    <property type="match status" value="1"/>
</dbReference>
<dbReference type="GO" id="GO:0016787">
    <property type="term" value="F:hydrolase activity"/>
    <property type="evidence" value="ECO:0007669"/>
    <property type="project" value="UniProtKB-KW"/>
</dbReference>
<dbReference type="Gene3D" id="1.10.3210.50">
    <property type="match status" value="1"/>
</dbReference>
<gene>
    <name evidence="2" type="ORF">TH606_04990</name>
</gene>
<keyword evidence="3" id="KW-1185">Reference proteome</keyword>
<evidence type="ECO:0000259" key="1">
    <source>
        <dbReference type="PROSITE" id="PS51831"/>
    </source>
</evidence>
<accession>A0A177E7N4</accession>
<dbReference type="OrthoDB" id="9797344at2"/>
<dbReference type="AlphaFoldDB" id="A0A177E7N4"/>
<sequence length="229" mass="26382">MQFYSLLLLIFLMGIVNEELWKKLLKEAEFLYEANGGSHRFDHVKRVLRLAEHLARAEGADLDVVRVAALFHDIGRAEEKRTKGKVCHAAYGAEQVKKILARYGLPADFIERVAEAIASHRFRSKKRLKTLEARVLFDADKLDALGAVGIGRAFLFAGEVGARLHNPEVDLSQTEPYSREDTAWREFKLKLSKIKDHMLTEEGRRLAQERYRFMEEFFERLHKEVAGEL</sequence>
<dbReference type="Pfam" id="PF01966">
    <property type="entry name" value="HD"/>
    <property type="match status" value="1"/>
</dbReference>
<dbReference type="SMART" id="SM00471">
    <property type="entry name" value="HDc"/>
    <property type="match status" value="1"/>
</dbReference>
<dbReference type="STRING" id="1795632.TH606_04990"/>
<dbReference type="InterPro" id="IPR003607">
    <property type="entry name" value="HD/PDEase_dom"/>
</dbReference>
<dbReference type="PROSITE" id="PS51831">
    <property type="entry name" value="HD"/>
    <property type="match status" value="1"/>
</dbReference>
<dbReference type="PANTHER" id="PTHR33594">
    <property type="entry name" value="SUPERFAMILY HYDROLASE, PUTATIVE (AFU_ORTHOLOGUE AFUA_1G03035)-RELATED"/>
    <property type="match status" value="1"/>
</dbReference>
<comment type="caution">
    <text evidence="2">The sequence shown here is derived from an EMBL/GenBank/DDBJ whole genome shotgun (WGS) entry which is preliminary data.</text>
</comment>
<protein>
    <submittedName>
        <fullName evidence="2">Phosphohydrolase</fullName>
    </submittedName>
</protein>
<proteinExistence type="predicted"/>
<dbReference type="InterPro" id="IPR006674">
    <property type="entry name" value="HD_domain"/>
</dbReference>
<reference evidence="2 3" key="1">
    <citation type="submission" date="2016-02" db="EMBL/GenBank/DDBJ databases">
        <title>Draft genome sequence of Thermodesulfatator sp. S606.</title>
        <authorList>
            <person name="Lai Q."/>
            <person name="Cao J."/>
            <person name="Dupont S."/>
            <person name="Shao Z."/>
            <person name="Jebbar M."/>
            <person name="Alain K."/>
        </authorList>
    </citation>
    <scope>NUCLEOTIDE SEQUENCE [LARGE SCALE GENOMIC DNA]</scope>
    <source>
        <strain evidence="2 3">S606</strain>
    </source>
</reference>
<dbReference type="CDD" id="cd00077">
    <property type="entry name" value="HDc"/>
    <property type="match status" value="1"/>
</dbReference>
<organism evidence="2 3">
    <name type="scientific">Thermodesulfatator autotrophicus</name>
    <dbReference type="NCBI Taxonomy" id="1795632"/>
    <lineage>
        <taxon>Bacteria</taxon>
        <taxon>Pseudomonadati</taxon>
        <taxon>Thermodesulfobacteriota</taxon>
        <taxon>Thermodesulfobacteria</taxon>
        <taxon>Thermodesulfobacteriales</taxon>
        <taxon>Thermodesulfatatoraceae</taxon>
        <taxon>Thermodesulfatator</taxon>
    </lineage>
</organism>
<dbReference type="EMBL" id="LSFI01000019">
    <property type="protein sequence ID" value="OAG27798.1"/>
    <property type="molecule type" value="Genomic_DNA"/>
</dbReference>
<keyword evidence="2" id="KW-0378">Hydrolase</keyword>
<feature type="domain" description="HD" evidence="1">
    <location>
        <begin position="40"/>
        <end position="145"/>
    </location>
</feature>
<dbReference type="Proteomes" id="UP000076964">
    <property type="component" value="Unassembled WGS sequence"/>
</dbReference>
<name>A0A177E7N4_9BACT</name>
<evidence type="ECO:0000313" key="3">
    <source>
        <dbReference type="Proteomes" id="UP000076964"/>
    </source>
</evidence>
<dbReference type="NCBIfam" id="TIGR00277">
    <property type="entry name" value="HDIG"/>
    <property type="match status" value="1"/>
</dbReference>
<dbReference type="InterPro" id="IPR006675">
    <property type="entry name" value="HDIG_dom"/>
</dbReference>
<dbReference type="PANTHER" id="PTHR33594:SF1">
    <property type="entry name" value="HD_PDEASE DOMAIN-CONTAINING PROTEIN"/>
    <property type="match status" value="1"/>
</dbReference>
<evidence type="ECO:0000313" key="2">
    <source>
        <dbReference type="EMBL" id="OAG27798.1"/>
    </source>
</evidence>